<feature type="transmembrane region" description="Helical" evidence="14">
    <location>
        <begin position="143"/>
        <end position="166"/>
    </location>
</feature>
<evidence type="ECO:0000256" key="8">
    <source>
        <dbReference type="ARBA" id="ARBA00040151"/>
    </source>
</evidence>
<feature type="domain" description="RING-CH-type" evidence="16">
    <location>
        <begin position="53"/>
        <end position="122"/>
    </location>
</feature>
<evidence type="ECO:0000256" key="13">
    <source>
        <dbReference type="SAM" id="MobiDB-lite"/>
    </source>
</evidence>
<keyword evidence="18" id="KW-1185">Reference proteome</keyword>
<feature type="transmembrane region" description="Helical" evidence="14">
    <location>
        <begin position="186"/>
        <end position="208"/>
    </location>
</feature>
<name>A0A8S9XKW7_APOLU</name>
<feature type="transmembrane region" description="Helical" evidence="14">
    <location>
        <begin position="255"/>
        <end position="274"/>
    </location>
</feature>
<dbReference type="OrthoDB" id="5817083at2759"/>
<keyword evidence="6 14" id="KW-1133">Transmembrane helix</keyword>
<dbReference type="PROSITE" id="PS51292">
    <property type="entry name" value="ZF_RING_CH"/>
    <property type="match status" value="1"/>
</dbReference>
<feature type="compositionally biased region" description="Basic and acidic residues" evidence="13">
    <location>
        <begin position="13"/>
        <end position="29"/>
    </location>
</feature>
<keyword evidence="5" id="KW-0862">Zinc</keyword>
<evidence type="ECO:0000256" key="10">
    <source>
        <dbReference type="ARBA" id="ARBA00043185"/>
    </source>
</evidence>
<dbReference type="AlphaFoldDB" id="A0A8S9XKW7"/>
<keyword evidence="4 12" id="KW-0863">Zinc-finger</keyword>
<protein>
    <recommendedName>
        <fullName evidence="8">E3 ubiquitin-protein ligase MARCHF5</fullName>
    </recommendedName>
    <alternativeName>
        <fullName evidence="10">Membrane-associated RING finger protein 5</fullName>
    </alternativeName>
    <alternativeName>
        <fullName evidence="9">Membrane-associated RING-CH protein V</fullName>
    </alternativeName>
    <alternativeName>
        <fullName evidence="11">RING-type E3 ubiquitin transferase MARCHF5</fullName>
    </alternativeName>
</protein>
<dbReference type="GO" id="GO:0016020">
    <property type="term" value="C:membrane"/>
    <property type="evidence" value="ECO:0007669"/>
    <property type="project" value="UniProtKB-SubCell"/>
</dbReference>
<feature type="region of interest" description="Disordered" evidence="13">
    <location>
        <begin position="1"/>
        <end position="52"/>
    </location>
</feature>
<evidence type="ECO:0000313" key="18">
    <source>
        <dbReference type="Proteomes" id="UP000466442"/>
    </source>
</evidence>
<dbReference type="GO" id="GO:0008270">
    <property type="term" value="F:zinc ion binding"/>
    <property type="evidence" value="ECO:0007669"/>
    <property type="project" value="UniProtKB-KW"/>
</dbReference>
<dbReference type="InterPro" id="IPR013083">
    <property type="entry name" value="Znf_RING/FYVE/PHD"/>
</dbReference>
<keyword evidence="3" id="KW-0479">Metal-binding</keyword>
<dbReference type="InterPro" id="IPR001841">
    <property type="entry name" value="Znf_RING"/>
</dbReference>
<feature type="region of interest" description="Disordered" evidence="13">
    <location>
        <begin position="321"/>
        <end position="352"/>
    </location>
</feature>
<dbReference type="Proteomes" id="UP000466442">
    <property type="component" value="Unassembled WGS sequence"/>
</dbReference>
<dbReference type="EMBL" id="WIXP02000006">
    <property type="protein sequence ID" value="KAF6208898.1"/>
    <property type="molecule type" value="Genomic_DNA"/>
</dbReference>
<evidence type="ECO:0000256" key="14">
    <source>
        <dbReference type="SAM" id="Phobius"/>
    </source>
</evidence>
<evidence type="ECO:0000256" key="11">
    <source>
        <dbReference type="ARBA" id="ARBA00043231"/>
    </source>
</evidence>
<keyword evidence="7 14" id="KW-0472">Membrane</keyword>
<dbReference type="SUPFAM" id="SSF57850">
    <property type="entry name" value="RING/U-box"/>
    <property type="match status" value="1"/>
</dbReference>
<proteinExistence type="predicted"/>
<organism evidence="17 18">
    <name type="scientific">Apolygus lucorum</name>
    <name type="common">Small green plant bug</name>
    <name type="synonym">Lygocoris lucorum</name>
    <dbReference type="NCBI Taxonomy" id="248454"/>
    <lineage>
        <taxon>Eukaryota</taxon>
        <taxon>Metazoa</taxon>
        <taxon>Ecdysozoa</taxon>
        <taxon>Arthropoda</taxon>
        <taxon>Hexapoda</taxon>
        <taxon>Insecta</taxon>
        <taxon>Pterygota</taxon>
        <taxon>Neoptera</taxon>
        <taxon>Paraneoptera</taxon>
        <taxon>Hemiptera</taxon>
        <taxon>Heteroptera</taxon>
        <taxon>Panheteroptera</taxon>
        <taxon>Cimicomorpha</taxon>
        <taxon>Miridae</taxon>
        <taxon>Mirini</taxon>
        <taxon>Apolygus</taxon>
    </lineage>
</organism>
<dbReference type="PROSITE" id="PS50089">
    <property type="entry name" value="ZF_RING_2"/>
    <property type="match status" value="1"/>
</dbReference>
<evidence type="ECO:0000259" key="15">
    <source>
        <dbReference type="PROSITE" id="PS50089"/>
    </source>
</evidence>
<reference evidence="17" key="1">
    <citation type="journal article" date="2021" name="Mol. Ecol. Resour.">
        <title>Apolygus lucorum genome provides insights into omnivorousness and mesophyll feeding.</title>
        <authorList>
            <person name="Liu Y."/>
            <person name="Liu H."/>
            <person name="Wang H."/>
            <person name="Huang T."/>
            <person name="Liu B."/>
            <person name="Yang B."/>
            <person name="Yin L."/>
            <person name="Li B."/>
            <person name="Zhang Y."/>
            <person name="Zhang S."/>
            <person name="Jiang F."/>
            <person name="Zhang X."/>
            <person name="Ren Y."/>
            <person name="Wang B."/>
            <person name="Wang S."/>
            <person name="Lu Y."/>
            <person name="Wu K."/>
            <person name="Fan W."/>
            <person name="Wang G."/>
        </authorList>
    </citation>
    <scope>NUCLEOTIDE SEQUENCE</scope>
    <source>
        <strain evidence="17">12Hb</strain>
    </source>
</reference>
<evidence type="ECO:0000256" key="4">
    <source>
        <dbReference type="ARBA" id="ARBA00022771"/>
    </source>
</evidence>
<comment type="subcellular location">
    <subcellularLocation>
        <location evidence="1">Membrane</location>
        <topology evidence="1">Multi-pass membrane protein</topology>
    </subcellularLocation>
</comment>
<evidence type="ECO:0000256" key="7">
    <source>
        <dbReference type="ARBA" id="ARBA00023136"/>
    </source>
</evidence>
<gene>
    <name evidence="17" type="ORF">GE061_014640</name>
</gene>
<sequence>MSDRTNDGNVGRQEVETPNRRRSRAEGHGGRTSNNNDSHHNHPLAANDTQDENGSISGRQCWICFATDDDDTTLLWIKPCNCKGTTKWVHQGCLQQWVDEKQKENRDRKVACPQCRTEYLIFFPNAHKLVILLDKVDALVYKICPFMAAGIMVGSLYWTAVTYGAITVMQVAGPNEAMQVMDRVEPTVLLTALPFIPVGLIVLKMVHWEDSLLMFLRKASQNLPVLNHVLPSPVMSETGAVTEMPVSDGMSCTRVFTGALILPTISTIVGNMFFQSVVSPFQRALLGGLTFIAVKGMVKMYHKQQTYKRLSRRRILDYTEENKKRVEANPPPPINQATQGVQPTQDDLPLPH</sequence>
<evidence type="ECO:0000256" key="6">
    <source>
        <dbReference type="ARBA" id="ARBA00022989"/>
    </source>
</evidence>
<comment type="caution">
    <text evidence="17">The sequence shown here is derived from an EMBL/GenBank/DDBJ whole genome shotgun (WGS) entry which is preliminary data.</text>
</comment>
<dbReference type="Pfam" id="PF12906">
    <property type="entry name" value="RINGv"/>
    <property type="match status" value="1"/>
</dbReference>
<accession>A0A8S9XKW7</accession>
<dbReference type="Gene3D" id="3.30.40.10">
    <property type="entry name" value="Zinc/RING finger domain, C3HC4 (zinc finger)"/>
    <property type="match status" value="1"/>
</dbReference>
<dbReference type="CDD" id="cd16701">
    <property type="entry name" value="RING_CH-C4HC3_MARCH5"/>
    <property type="match status" value="1"/>
</dbReference>
<keyword evidence="2 14" id="KW-0812">Transmembrane</keyword>
<feature type="compositionally biased region" description="Polar residues" evidence="13">
    <location>
        <begin position="335"/>
        <end position="345"/>
    </location>
</feature>
<evidence type="ECO:0000256" key="3">
    <source>
        <dbReference type="ARBA" id="ARBA00022723"/>
    </source>
</evidence>
<evidence type="ECO:0000259" key="16">
    <source>
        <dbReference type="PROSITE" id="PS51292"/>
    </source>
</evidence>
<evidence type="ECO:0000256" key="1">
    <source>
        <dbReference type="ARBA" id="ARBA00004141"/>
    </source>
</evidence>
<feature type="transmembrane region" description="Helical" evidence="14">
    <location>
        <begin position="280"/>
        <end position="298"/>
    </location>
</feature>
<dbReference type="PANTHER" id="PTHR46283">
    <property type="entry name" value="E3 UBIQUITIN-PROTEIN LIGASE MARCH5"/>
    <property type="match status" value="1"/>
</dbReference>
<evidence type="ECO:0000256" key="12">
    <source>
        <dbReference type="PROSITE-ProRule" id="PRU00175"/>
    </source>
</evidence>
<feature type="domain" description="RING-type" evidence="15">
    <location>
        <begin position="61"/>
        <end position="116"/>
    </location>
</feature>
<evidence type="ECO:0000313" key="17">
    <source>
        <dbReference type="EMBL" id="KAF6208898.1"/>
    </source>
</evidence>
<dbReference type="SMART" id="SM00744">
    <property type="entry name" value="RINGv"/>
    <property type="match status" value="1"/>
</dbReference>
<dbReference type="InterPro" id="IPR011016">
    <property type="entry name" value="Znf_RING-CH"/>
</dbReference>
<evidence type="ECO:0000256" key="2">
    <source>
        <dbReference type="ARBA" id="ARBA00022692"/>
    </source>
</evidence>
<evidence type="ECO:0000256" key="5">
    <source>
        <dbReference type="ARBA" id="ARBA00022833"/>
    </source>
</evidence>
<evidence type="ECO:0000256" key="9">
    <source>
        <dbReference type="ARBA" id="ARBA00043044"/>
    </source>
</evidence>